<evidence type="ECO:0000313" key="2">
    <source>
        <dbReference type="Proteomes" id="UP001273768"/>
    </source>
</evidence>
<gene>
    <name evidence="1" type="ORF">HL657_09940</name>
</gene>
<dbReference type="RefSeq" id="WP_317296662.1">
    <property type="nucleotide sequence ID" value="NZ_JABFFQ010000008.1"/>
</dbReference>
<reference evidence="1 2" key="1">
    <citation type="submission" date="2020-05" db="EMBL/GenBank/DDBJ databases">
        <title>Isolation and characterization of methanoarchaea from a cold seep at offshore SW Taiwan.</title>
        <authorList>
            <person name="Chen Y.-W."/>
            <person name="Chen S.-C."/>
            <person name="Lai M.-C."/>
        </authorList>
    </citation>
    <scope>NUCLEOTIDE SEQUENCE [LARGE SCALE GENOMIC DNA]</scope>
    <source>
        <strain evidence="1 2">YWC-01</strain>
    </source>
</reference>
<dbReference type="Proteomes" id="UP001273768">
    <property type="component" value="Unassembled WGS sequence"/>
</dbReference>
<evidence type="ECO:0008006" key="3">
    <source>
        <dbReference type="Google" id="ProtNLM"/>
    </source>
</evidence>
<dbReference type="EMBL" id="JABFFQ010000008">
    <property type="protein sequence ID" value="MDV4343480.1"/>
    <property type="molecule type" value="Genomic_DNA"/>
</dbReference>
<name>A0ABU3Z4H8_9EURY</name>
<protein>
    <recommendedName>
        <fullName evidence="3">Archaeal flagella protein FlaD/E domain-containing protein</fullName>
    </recommendedName>
</protein>
<keyword evidence="2" id="KW-1185">Reference proteome</keyword>
<accession>A0ABU3Z4H8</accession>
<evidence type="ECO:0000313" key="1">
    <source>
        <dbReference type="EMBL" id="MDV4343480.1"/>
    </source>
</evidence>
<proteinExistence type="predicted"/>
<comment type="caution">
    <text evidence="1">The sequence shown here is derived from an EMBL/GenBank/DDBJ whole genome shotgun (WGS) entry which is preliminary data.</text>
</comment>
<sequence length="266" mass="29325">MVGVDQAQIDKILAGVSSDDPETRLDALEKELDFVKTSIKRLLIDLRERMNELDNPFTSAAMSYSGNRFEPPALAADDEESEMPALDALPAGLGVPEVHPAPEGLGTGFFPADLDLPGGSMAALPEAKPATPETKGAGKLKLQKVHRLFAWVHQGCGKYGHEHMTIMIDAYRSMGYITDDVADQIREIMRMAPETRCDVADIGPNEFVSELYVLNRILDPEDATLDRDLIEVLMLSRRGSGEQESRKTSSQERDAGDTWIELLDRI</sequence>
<organism evidence="1 2">
    <name type="scientific">Methanoculleus nereidis</name>
    <dbReference type="NCBI Taxonomy" id="2735141"/>
    <lineage>
        <taxon>Archaea</taxon>
        <taxon>Methanobacteriati</taxon>
        <taxon>Methanobacteriota</taxon>
        <taxon>Stenosarchaea group</taxon>
        <taxon>Methanomicrobia</taxon>
        <taxon>Methanomicrobiales</taxon>
        <taxon>Methanomicrobiaceae</taxon>
        <taxon>Methanoculleus</taxon>
    </lineage>
</organism>